<evidence type="ECO:0000313" key="5">
    <source>
        <dbReference type="EMBL" id="RVV98808.1"/>
    </source>
</evidence>
<dbReference type="PROSITE" id="PS01117">
    <property type="entry name" value="HTH_MARR_1"/>
    <property type="match status" value="1"/>
</dbReference>
<dbReference type="InterPro" id="IPR023187">
    <property type="entry name" value="Tscrpt_reg_MarR-type_CS"/>
</dbReference>
<evidence type="ECO:0000256" key="1">
    <source>
        <dbReference type="ARBA" id="ARBA00023015"/>
    </source>
</evidence>
<keyword evidence="6" id="KW-1185">Reference proteome</keyword>
<keyword evidence="1" id="KW-0805">Transcription regulation</keyword>
<evidence type="ECO:0000259" key="4">
    <source>
        <dbReference type="PROSITE" id="PS50995"/>
    </source>
</evidence>
<accession>A0A438AJF1</accession>
<dbReference type="SUPFAM" id="SSF46785">
    <property type="entry name" value="Winged helix' DNA-binding domain"/>
    <property type="match status" value="1"/>
</dbReference>
<comment type="caution">
    <text evidence="5">The sequence shown here is derived from an EMBL/GenBank/DDBJ whole genome shotgun (WGS) entry which is preliminary data.</text>
</comment>
<dbReference type="RefSeq" id="WP_127906040.1">
    <property type="nucleotide sequence ID" value="NZ_RQXX01000002.1"/>
</dbReference>
<dbReference type="AlphaFoldDB" id="A0A438AJF1"/>
<keyword evidence="2" id="KW-0238">DNA-binding</keyword>
<keyword evidence="3" id="KW-0804">Transcription</keyword>
<protein>
    <submittedName>
        <fullName evidence="5">MarR family transcriptional regulator</fullName>
    </submittedName>
</protein>
<dbReference type="InterPro" id="IPR036388">
    <property type="entry name" value="WH-like_DNA-bd_sf"/>
</dbReference>
<evidence type="ECO:0000256" key="3">
    <source>
        <dbReference type="ARBA" id="ARBA00023163"/>
    </source>
</evidence>
<dbReference type="PANTHER" id="PTHR42756:SF1">
    <property type="entry name" value="TRANSCRIPTIONAL REPRESSOR OF EMRAB OPERON"/>
    <property type="match status" value="1"/>
</dbReference>
<dbReference type="EMBL" id="RQXX01000002">
    <property type="protein sequence ID" value="RVV98808.1"/>
    <property type="molecule type" value="Genomic_DNA"/>
</dbReference>
<dbReference type="Pfam" id="PF12802">
    <property type="entry name" value="MarR_2"/>
    <property type="match status" value="1"/>
</dbReference>
<dbReference type="SMART" id="SM00347">
    <property type="entry name" value="HTH_MARR"/>
    <property type="match status" value="1"/>
</dbReference>
<evidence type="ECO:0000256" key="2">
    <source>
        <dbReference type="ARBA" id="ARBA00023125"/>
    </source>
</evidence>
<dbReference type="PRINTS" id="PR00598">
    <property type="entry name" value="HTHMARR"/>
</dbReference>
<gene>
    <name evidence="5" type="ORF">EKE94_07875</name>
</gene>
<evidence type="ECO:0000313" key="6">
    <source>
        <dbReference type="Proteomes" id="UP000285908"/>
    </source>
</evidence>
<dbReference type="InterPro" id="IPR000835">
    <property type="entry name" value="HTH_MarR-typ"/>
</dbReference>
<dbReference type="PROSITE" id="PS50995">
    <property type="entry name" value="HTH_MARR_2"/>
    <property type="match status" value="1"/>
</dbReference>
<sequence>MTAYSLHDSLGYRLSLASRLQERRLDEQLKTLGLTRIMWCVLLGVGNEGLTQPSDLAQFVGIDRTATSRALKQMEAMGLVERQSGKTDRRTTRVGLTAAGRDALDAGVPMAQANNEMMDAKLSPAERQDLRRLLARITEGEPVSLPQL</sequence>
<proteinExistence type="predicted"/>
<reference evidence="5 6" key="1">
    <citation type="submission" date="2018-11" db="EMBL/GenBank/DDBJ databases">
        <title>Mesobaculum littorinae gen. nov., sp. nov., isolated from Littorina scabra that represents a novel genus of the order Rhodobacteraceae.</title>
        <authorList>
            <person name="Li F."/>
        </authorList>
    </citation>
    <scope>NUCLEOTIDE SEQUENCE [LARGE SCALE GENOMIC DNA]</scope>
    <source>
        <strain evidence="5 6">M0103</strain>
    </source>
</reference>
<name>A0A438AJF1_9RHOB</name>
<dbReference type="Proteomes" id="UP000285908">
    <property type="component" value="Unassembled WGS sequence"/>
</dbReference>
<organism evidence="5 6">
    <name type="scientific">Mesobaculum littorinae</name>
    <dbReference type="NCBI Taxonomy" id="2486419"/>
    <lineage>
        <taxon>Bacteria</taxon>
        <taxon>Pseudomonadati</taxon>
        <taxon>Pseudomonadota</taxon>
        <taxon>Alphaproteobacteria</taxon>
        <taxon>Rhodobacterales</taxon>
        <taxon>Roseobacteraceae</taxon>
        <taxon>Mesobaculum</taxon>
    </lineage>
</organism>
<feature type="domain" description="HTH marR-type" evidence="4">
    <location>
        <begin position="7"/>
        <end position="139"/>
    </location>
</feature>
<dbReference type="GO" id="GO:0003700">
    <property type="term" value="F:DNA-binding transcription factor activity"/>
    <property type="evidence" value="ECO:0007669"/>
    <property type="project" value="InterPro"/>
</dbReference>
<dbReference type="Gene3D" id="1.10.10.10">
    <property type="entry name" value="Winged helix-like DNA-binding domain superfamily/Winged helix DNA-binding domain"/>
    <property type="match status" value="1"/>
</dbReference>
<dbReference type="InterPro" id="IPR036390">
    <property type="entry name" value="WH_DNA-bd_sf"/>
</dbReference>
<dbReference type="OrthoDB" id="7875399at2"/>
<dbReference type="PANTHER" id="PTHR42756">
    <property type="entry name" value="TRANSCRIPTIONAL REGULATOR, MARR"/>
    <property type="match status" value="1"/>
</dbReference>
<dbReference type="GO" id="GO:0003677">
    <property type="term" value="F:DNA binding"/>
    <property type="evidence" value="ECO:0007669"/>
    <property type="project" value="UniProtKB-KW"/>
</dbReference>